<evidence type="ECO:0000313" key="3">
    <source>
        <dbReference type="EMBL" id="KAK6195634.1"/>
    </source>
</evidence>
<sequence length="144" mass="16143">MGKPSLGIQTKIPSNTSSSQDGEDLLLPNIEVGVATDLKTRRRSYRVVVYIFISSIFLLLGLSLVCLYLRVRFLETKVSASEDLPEFCMECSELYASSINNQVIRRVENTLKCCARTPDQYTWLMKKVDTNIASKITAIVALIC</sequence>
<feature type="region of interest" description="Disordered" evidence="1">
    <location>
        <begin position="1"/>
        <end position="20"/>
    </location>
</feature>
<dbReference type="EMBL" id="JAZGQO010000001">
    <property type="protein sequence ID" value="KAK6195634.1"/>
    <property type="molecule type" value="Genomic_DNA"/>
</dbReference>
<evidence type="ECO:0000313" key="4">
    <source>
        <dbReference type="Proteomes" id="UP001347796"/>
    </source>
</evidence>
<keyword evidence="2" id="KW-1133">Transmembrane helix</keyword>
<feature type="transmembrane region" description="Helical" evidence="2">
    <location>
        <begin position="47"/>
        <end position="69"/>
    </location>
</feature>
<dbReference type="Proteomes" id="UP001347796">
    <property type="component" value="Unassembled WGS sequence"/>
</dbReference>
<name>A0AAN8KDK2_PATCE</name>
<keyword evidence="4" id="KW-1185">Reference proteome</keyword>
<evidence type="ECO:0000256" key="1">
    <source>
        <dbReference type="SAM" id="MobiDB-lite"/>
    </source>
</evidence>
<dbReference type="AlphaFoldDB" id="A0AAN8KDK2"/>
<keyword evidence="2" id="KW-0812">Transmembrane</keyword>
<reference evidence="3 4" key="1">
    <citation type="submission" date="2024-01" db="EMBL/GenBank/DDBJ databases">
        <title>The genome of the rayed Mediterranean limpet Patella caerulea (Linnaeus, 1758).</title>
        <authorList>
            <person name="Anh-Thu Weber A."/>
            <person name="Halstead-Nussloch G."/>
        </authorList>
    </citation>
    <scope>NUCLEOTIDE SEQUENCE [LARGE SCALE GENOMIC DNA]</scope>
    <source>
        <strain evidence="3">AATW-2023a</strain>
        <tissue evidence="3">Whole specimen</tissue>
    </source>
</reference>
<feature type="compositionally biased region" description="Polar residues" evidence="1">
    <location>
        <begin position="7"/>
        <end position="20"/>
    </location>
</feature>
<keyword evidence="2" id="KW-0472">Membrane</keyword>
<accession>A0AAN8KDK2</accession>
<comment type="caution">
    <text evidence="3">The sequence shown here is derived from an EMBL/GenBank/DDBJ whole genome shotgun (WGS) entry which is preliminary data.</text>
</comment>
<evidence type="ECO:0000256" key="2">
    <source>
        <dbReference type="SAM" id="Phobius"/>
    </source>
</evidence>
<organism evidence="3 4">
    <name type="scientific">Patella caerulea</name>
    <name type="common">Rayed Mediterranean limpet</name>
    <dbReference type="NCBI Taxonomy" id="87958"/>
    <lineage>
        <taxon>Eukaryota</taxon>
        <taxon>Metazoa</taxon>
        <taxon>Spiralia</taxon>
        <taxon>Lophotrochozoa</taxon>
        <taxon>Mollusca</taxon>
        <taxon>Gastropoda</taxon>
        <taxon>Patellogastropoda</taxon>
        <taxon>Patelloidea</taxon>
        <taxon>Patellidae</taxon>
        <taxon>Patella</taxon>
    </lineage>
</organism>
<proteinExistence type="predicted"/>
<protein>
    <submittedName>
        <fullName evidence="3">Uncharacterized protein</fullName>
    </submittedName>
</protein>
<gene>
    <name evidence="3" type="ORF">SNE40_001020</name>
</gene>